<dbReference type="AlphaFoldDB" id="A0A409X378"/>
<reference evidence="2 3" key="1">
    <citation type="journal article" date="2018" name="Evol. Lett.">
        <title>Horizontal gene cluster transfer increased hallucinogenic mushroom diversity.</title>
        <authorList>
            <person name="Reynolds H.T."/>
            <person name="Vijayakumar V."/>
            <person name="Gluck-Thaler E."/>
            <person name="Korotkin H.B."/>
            <person name="Matheny P.B."/>
            <person name="Slot J.C."/>
        </authorList>
    </citation>
    <scope>NUCLEOTIDE SEQUENCE [LARGE SCALE GENOMIC DNA]</scope>
    <source>
        <strain evidence="2 3">2631</strain>
    </source>
</reference>
<gene>
    <name evidence="2" type="ORF">CVT25_010102</name>
</gene>
<feature type="region of interest" description="Disordered" evidence="1">
    <location>
        <begin position="1"/>
        <end position="46"/>
    </location>
</feature>
<accession>A0A409X378</accession>
<protein>
    <submittedName>
        <fullName evidence="2">Uncharacterized protein</fullName>
    </submittedName>
</protein>
<evidence type="ECO:0000313" key="2">
    <source>
        <dbReference type="EMBL" id="PPQ85207.1"/>
    </source>
</evidence>
<comment type="caution">
    <text evidence="2">The sequence shown here is derived from an EMBL/GenBank/DDBJ whole genome shotgun (WGS) entry which is preliminary data.</text>
</comment>
<dbReference type="Proteomes" id="UP000283269">
    <property type="component" value="Unassembled WGS sequence"/>
</dbReference>
<keyword evidence="3" id="KW-1185">Reference proteome</keyword>
<evidence type="ECO:0000313" key="3">
    <source>
        <dbReference type="Proteomes" id="UP000283269"/>
    </source>
</evidence>
<feature type="compositionally biased region" description="Basic residues" evidence="1">
    <location>
        <begin position="15"/>
        <end position="24"/>
    </location>
</feature>
<name>A0A409X378_PSICY</name>
<proteinExistence type="predicted"/>
<organism evidence="2 3">
    <name type="scientific">Psilocybe cyanescens</name>
    <dbReference type="NCBI Taxonomy" id="93625"/>
    <lineage>
        <taxon>Eukaryota</taxon>
        <taxon>Fungi</taxon>
        <taxon>Dikarya</taxon>
        <taxon>Basidiomycota</taxon>
        <taxon>Agaricomycotina</taxon>
        <taxon>Agaricomycetes</taxon>
        <taxon>Agaricomycetidae</taxon>
        <taxon>Agaricales</taxon>
        <taxon>Agaricineae</taxon>
        <taxon>Strophariaceae</taxon>
        <taxon>Psilocybe</taxon>
    </lineage>
</organism>
<dbReference type="InParanoid" id="A0A409X378"/>
<evidence type="ECO:0000256" key="1">
    <source>
        <dbReference type="SAM" id="MobiDB-lite"/>
    </source>
</evidence>
<dbReference type="EMBL" id="NHYD01002740">
    <property type="protein sequence ID" value="PPQ85207.1"/>
    <property type="molecule type" value="Genomic_DNA"/>
</dbReference>
<sequence>MSPVRNGKVPPNAIRIRKHPRAHGRHDAMCDNSFPNSPNDGRADLPTAGVAASTACAEARAACGAGGVRGMWRRAVAGMRWGMGMKSNAASVVHPTLKTGHRTRPELLISLLSFFWPLRSPCSQSTHS</sequence>